<comment type="caution">
    <text evidence="2">The sequence shown here is derived from an EMBL/GenBank/DDBJ whole genome shotgun (WGS) entry which is preliminary data.</text>
</comment>
<keyword evidence="3" id="KW-1185">Reference proteome</keyword>
<evidence type="ECO:0000256" key="1">
    <source>
        <dbReference type="SAM" id="MobiDB-lite"/>
    </source>
</evidence>
<feature type="region of interest" description="Disordered" evidence="1">
    <location>
        <begin position="224"/>
        <end position="325"/>
    </location>
</feature>
<feature type="compositionally biased region" description="Basic residues" evidence="1">
    <location>
        <begin position="414"/>
        <end position="433"/>
    </location>
</feature>
<accession>A0AA38XFS6</accession>
<name>A0AA38XFS6_9EURO</name>
<feature type="compositionally biased region" description="Acidic residues" evidence="1">
    <location>
        <begin position="224"/>
        <end position="274"/>
    </location>
</feature>
<evidence type="ECO:0000313" key="2">
    <source>
        <dbReference type="EMBL" id="KAJ9612331.1"/>
    </source>
</evidence>
<organism evidence="2 3">
    <name type="scientific">Cladophialophora chaetospira</name>
    <dbReference type="NCBI Taxonomy" id="386627"/>
    <lineage>
        <taxon>Eukaryota</taxon>
        <taxon>Fungi</taxon>
        <taxon>Dikarya</taxon>
        <taxon>Ascomycota</taxon>
        <taxon>Pezizomycotina</taxon>
        <taxon>Eurotiomycetes</taxon>
        <taxon>Chaetothyriomycetidae</taxon>
        <taxon>Chaetothyriales</taxon>
        <taxon>Herpotrichiellaceae</taxon>
        <taxon>Cladophialophora</taxon>
    </lineage>
</organism>
<feature type="region of interest" description="Disordered" evidence="1">
    <location>
        <begin position="1"/>
        <end position="39"/>
    </location>
</feature>
<protein>
    <submittedName>
        <fullName evidence="2">Uncharacterized protein</fullName>
    </submittedName>
</protein>
<proteinExistence type="predicted"/>
<dbReference type="EMBL" id="JAPDRK010000005">
    <property type="protein sequence ID" value="KAJ9612331.1"/>
    <property type="molecule type" value="Genomic_DNA"/>
</dbReference>
<feature type="region of interest" description="Disordered" evidence="1">
    <location>
        <begin position="410"/>
        <end position="433"/>
    </location>
</feature>
<reference evidence="2" key="1">
    <citation type="submission" date="2022-10" db="EMBL/GenBank/DDBJ databases">
        <title>Culturing micro-colonial fungi from biological soil crusts in the Mojave desert and describing Neophaeococcomyces mojavensis, and introducing the new genera and species Taxawa tesnikishii.</title>
        <authorList>
            <person name="Kurbessoian T."/>
            <person name="Stajich J.E."/>
        </authorList>
    </citation>
    <scope>NUCLEOTIDE SEQUENCE</scope>
    <source>
        <strain evidence="2">TK_41</strain>
    </source>
</reference>
<sequence>MATNCPLDGPVTDDGLEGVSQGGEAETTLPSSSHRDHTKEHRYKYRAARSRARAAILKLHDVKIVHKSRKGRKPKQVRENEAVVKTAKLRLTLMKKQKQDIVKLMKSSAKTQKALDLRYRKEVRVLRKQITGYHNRQHVHDRADNPLIFASASNVHSDENWVDLMELALQHVPSVRRAWGNEDGEDTQNTAVTLQDASEDLALFEEKYPDERLDPEEDFEKVVDEDAEDEAIEADEEEHEAGEEEDGDMIGEEDEEDEPEDGDVGEEEDEEDESGAGIDQSELDGEQHAAGGVADWDGFDDDETGAIGITQPPAPHSSATLPGNNILKGYSRPEVSLPAKILPAEDLREMAEPFKGHVPPKIVEKWKSQGVFKNKRGPSGMMQNRLRVRDKELLQGQVGWYMPLYEKKQERNAHRSKAQKAYHAARKAKKAQA</sequence>
<dbReference type="AlphaFoldDB" id="A0AA38XFS6"/>
<gene>
    <name evidence="2" type="ORF">H2200_003928</name>
</gene>
<evidence type="ECO:0000313" key="3">
    <source>
        <dbReference type="Proteomes" id="UP001172673"/>
    </source>
</evidence>
<dbReference type="Proteomes" id="UP001172673">
    <property type="component" value="Unassembled WGS sequence"/>
</dbReference>